<dbReference type="SUPFAM" id="SSF50814">
    <property type="entry name" value="Lipocalins"/>
    <property type="match status" value="1"/>
</dbReference>
<sequence length="136" mass="15522">MNTPMKVHILIESYIEDQLITQNTDGDLYLKGNHYYLRYNEEAPEMKGTVTMIKLGQDSIRIIRQGSLRSEQTFISGQRVKGYYDTPQGKLDMETQTESLTINLVGGLGTAEWSYELYVMGDRTGAYRLRLTVTAI</sequence>
<keyword evidence="2" id="KW-1185">Reference proteome</keyword>
<dbReference type="Gene3D" id="2.40.128.20">
    <property type="match status" value="1"/>
</dbReference>
<name>A0A972GJP0_9BACL</name>
<proteinExistence type="predicted"/>
<dbReference type="Proteomes" id="UP000641588">
    <property type="component" value="Unassembled WGS sequence"/>
</dbReference>
<gene>
    <name evidence="1" type="ORF">GC093_01950</name>
</gene>
<comment type="caution">
    <text evidence="1">The sequence shown here is derived from an EMBL/GenBank/DDBJ whole genome shotgun (WGS) entry which is preliminary data.</text>
</comment>
<dbReference type="Pfam" id="PF09148">
    <property type="entry name" value="DUF1934"/>
    <property type="match status" value="1"/>
</dbReference>
<evidence type="ECO:0000313" key="1">
    <source>
        <dbReference type="EMBL" id="NOU91999.1"/>
    </source>
</evidence>
<protein>
    <submittedName>
        <fullName evidence="1">DUF1934 family protein</fullName>
    </submittedName>
</protein>
<dbReference type="InterPro" id="IPR015231">
    <property type="entry name" value="DUF1934"/>
</dbReference>
<accession>A0A972GJP0</accession>
<evidence type="ECO:0000313" key="2">
    <source>
        <dbReference type="Proteomes" id="UP000641588"/>
    </source>
</evidence>
<organism evidence="1 2">
    <name type="scientific">Paenibacillus foliorum</name>
    <dbReference type="NCBI Taxonomy" id="2654974"/>
    <lineage>
        <taxon>Bacteria</taxon>
        <taxon>Bacillati</taxon>
        <taxon>Bacillota</taxon>
        <taxon>Bacilli</taxon>
        <taxon>Bacillales</taxon>
        <taxon>Paenibacillaceae</taxon>
        <taxon>Paenibacillus</taxon>
    </lineage>
</organism>
<dbReference type="EMBL" id="WHOD01000009">
    <property type="protein sequence ID" value="NOU91999.1"/>
    <property type="molecule type" value="Genomic_DNA"/>
</dbReference>
<reference evidence="1" key="1">
    <citation type="submission" date="2019-10" db="EMBL/GenBank/DDBJ databases">
        <title>Description of Paenibacillus glebae sp. nov.</title>
        <authorList>
            <person name="Carlier A."/>
            <person name="Qi S."/>
        </authorList>
    </citation>
    <scope>NUCLEOTIDE SEQUENCE</scope>
    <source>
        <strain evidence="1">LMG 31456</strain>
    </source>
</reference>
<dbReference type="RefSeq" id="WP_171650177.1">
    <property type="nucleotide sequence ID" value="NZ_WHOD01000009.1"/>
</dbReference>
<dbReference type="InterPro" id="IPR012674">
    <property type="entry name" value="Calycin"/>
</dbReference>
<dbReference type="AlphaFoldDB" id="A0A972GJP0"/>